<evidence type="ECO:0000313" key="2">
    <source>
        <dbReference type="EMBL" id="ORX59369.1"/>
    </source>
</evidence>
<comment type="caution">
    <text evidence="2">The sequence shown here is derived from an EMBL/GenBank/DDBJ whole genome shotgun (WGS) entry which is preliminary data.</text>
</comment>
<organism evidence="2 3">
    <name type="scientific">Anaeromyces robustus</name>
    <dbReference type="NCBI Taxonomy" id="1754192"/>
    <lineage>
        <taxon>Eukaryota</taxon>
        <taxon>Fungi</taxon>
        <taxon>Fungi incertae sedis</taxon>
        <taxon>Chytridiomycota</taxon>
        <taxon>Chytridiomycota incertae sedis</taxon>
        <taxon>Neocallimastigomycetes</taxon>
        <taxon>Neocallimastigales</taxon>
        <taxon>Neocallimastigaceae</taxon>
        <taxon>Anaeromyces</taxon>
    </lineage>
</organism>
<dbReference type="EMBL" id="MCFG01000701">
    <property type="protein sequence ID" value="ORX59369.1"/>
    <property type="molecule type" value="Genomic_DNA"/>
</dbReference>
<dbReference type="PANTHER" id="PTHR10857">
    <property type="entry name" value="COPINE"/>
    <property type="match status" value="1"/>
</dbReference>
<name>A0A1Y1VLL9_9FUNG</name>
<dbReference type="Proteomes" id="UP000193944">
    <property type="component" value="Unassembled WGS sequence"/>
</dbReference>
<protein>
    <recommendedName>
        <fullName evidence="1">C2 domain-containing protein</fullName>
    </recommendedName>
</protein>
<proteinExistence type="predicted"/>
<feature type="domain" description="C2" evidence="1">
    <location>
        <begin position="1"/>
        <end position="131"/>
    </location>
</feature>
<reference evidence="2 3" key="2">
    <citation type="submission" date="2016-08" db="EMBL/GenBank/DDBJ databases">
        <title>Pervasive Adenine N6-methylation of Active Genes in Fungi.</title>
        <authorList>
            <consortium name="DOE Joint Genome Institute"/>
            <person name="Mondo S.J."/>
            <person name="Dannebaum R.O."/>
            <person name="Kuo R.C."/>
            <person name="Labutti K."/>
            <person name="Haridas S."/>
            <person name="Kuo A."/>
            <person name="Salamov A."/>
            <person name="Ahrendt S.R."/>
            <person name="Lipzen A."/>
            <person name="Sullivan W."/>
            <person name="Andreopoulos W.B."/>
            <person name="Clum A."/>
            <person name="Lindquist E."/>
            <person name="Daum C."/>
            <person name="Ramamoorthy G.K."/>
            <person name="Gryganskyi A."/>
            <person name="Culley D."/>
            <person name="Magnuson J.K."/>
            <person name="James T.Y."/>
            <person name="O'Malley M.A."/>
            <person name="Stajich J.E."/>
            <person name="Spatafora J.W."/>
            <person name="Visel A."/>
            <person name="Grigoriev I.V."/>
        </authorList>
    </citation>
    <scope>NUCLEOTIDE SEQUENCE [LARGE SCALE GENOMIC DNA]</scope>
    <source>
        <strain evidence="2 3">S4</strain>
    </source>
</reference>
<dbReference type="SUPFAM" id="SSF49562">
    <property type="entry name" value="C2 domain (Calcium/lipid-binding domain, CaLB)"/>
    <property type="match status" value="1"/>
</dbReference>
<dbReference type="Pfam" id="PF00168">
    <property type="entry name" value="C2"/>
    <property type="match status" value="1"/>
</dbReference>
<dbReference type="STRING" id="1754192.A0A1Y1VLL9"/>
<dbReference type="GO" id="GO:0005886">
    <property type="term" value="C:plasma membrane"/>
    <property type="evidence" value="ECO:0007669"/>
    <property type="project" value="TreeGrafter"/>
</dbReference>
<evidence type="ECO:0000259" key="1">
    <source>
        <dbReference type="PROSITE" id="PS50004"/>
    </source>
</evidence>
<dbReference type="PROSITE" id="PS50004">
    <property type="entry name" value="C2"/>
    <property type="match status" value="1"/>
</dbReference>
<dbReference type="InterPro" id="IPR045052">
    <property type="entry name" value="Copine"/>
</dbReference>
<gene>
    <name evidence="2" type="ORF">BCR32DRAFT_251753</name>
</gene>
<dbReference type="InterPro" id="IPR000008">
    <property type="entry name" value="C2_dom"/>
</dbReference>
<sequence length="187" mass="21456">MNNFNNPNSRMKSMASKVEIRISCKNLPSFDALSKSDPKIFIFLEKQIYSGHDVTSTWELIDSTERIKNCDCPVFTKPFLIDYYFETIQKLRFVVFDMDSDSNEWSKNDYIGFTEKSLGDLISSSKDHVYTCNLSKDVPSGLKISNSKAKSFSGNSQIFIRIEEVINSPYNFNFDVTGTNLDKMVKK</sequence>
<dbReference type="Gene3D" id="2.60.40.150">
    <property type="entry name" value="C2 domain"/>
    <property type="match status" value="1"/>
</dbReference>
<accession>A0A1Y1VLL9</accession>
<dbReference type="InterPro" id="IPR035892">
    <property type="entry name" value="C2_domain_sf"/>
</dbReference>
<evidence type="ECO:0000313" key="3">
    <source>
        <dbReference type="Proteomes" id="UP000193944"/>
    </source>
</evidence>
<dbReference type="CDD" id="cd04048">
    <property type="entry name" value="C2A_Copine"/>
    <property type="match status" value="1"/>
</dbReference>
<dbReference type="OrthoDB" id="5855668at2759"/>
<dbReference type="GO" id="GO:0071277">
    <property type="term" value="P:cellular response to calcium ion"/>
    <property type="evidence" value="ECO:0007669"/>
    <property type="project" value="TreeGrafter"/>
</dbReference>
<dbReference type="PANTHER" id="PTHR10857:SF106">
    <property type="entry name" value="C2 DOMAIN-CONTAINING PROTEIN"/>
    <property type="match status" value="1"/>
</dbReference>
<dbReference type="AlphaFoldDB" id="A0A1Y1VLL9"/>
<reference evidence="2 3" key="1">
    <citation type="submission" date="2016-08" db="EMBL/GenBank/DDBJ databases">
        <title>A Parts List for Fungal Cellulosomes Revealed by Comparative Genomics.</title>
        <authorList>
            <consortium name="DOE Joint Genome Institute"/>
            <person name="Haitjema C.H."/>
            <person name="Gilmore S.P."/>
            <person name="Henske J.K."/>
            <person name="Solomon K.V."/>
            <person name="De Groot R."/>
            <person name="Kuo A."/>
            <person name="Mondo S.J."/>
            <person name="Salamov A.A."/>
            <person name="Labutti K."/>
            <person name="Zhao Z."/>
            <person name="Chiniquy J."/>
            <person name="Barry K."/>
            <person name="Brewer H.M."/>
            <person name="Purvine S.O."/>
            <person name="Wright A.T."/>
            <person name="Boxma B."/>
            <person name="Van Alen T."/>
            <person name="Hackstein J.H."/>
            <person name="Baker S.E."/>
            <person name="Grigoriev I.V."/>
            <person name="O'Malley M.A."/>
        </authorList>
    </citation>
    <scope>NUCLEOTIDE SEQUENCE [LARGE SCALE GENOMIC DNA]</scope>
    <source>
        <strain evidence="2 3">S4</strain>
    </source>
</reference>
<dbReference type="GO" id="GO:0005544">
    <property type="term" value="F:calcium-dependent phospholipid binding"/>
    <property type="evidence" value="ECO:0007669"/>
    <property type="project" value="InterPro"/>
</dbReference>
<keyword evidence="3" id="KW-1185">Reference proteome</keyword>